<accession>A0ABM0K459</accession>
<gene>
    <name evidence="5" type="primary">LOC101858894</name>
</gene>
<dbReference type="PRINTS" id="PR00633">
    <property type="entry name" value="RCCNDNSATION"/>
</dbReference>
<reference evidence="5" key="1">
    <citation type="submission" date="2025-08" db="UniProtKB">
        <authorList>
            <consortium name="RefSeq"/>
        </authorList>
    </citation>
    <scope>IDENTIFICATION</scope>
</reference>
<dbReference type="GeneID" id="101858894"/>
<feature type="repeat" description="RCC1" evidence="2">
    <location>
        <begin position="343"/>
        <end position="394"/>
    </location>
</feature>
<dbReference type="Pfam" id="PF25390">
    <property type="entry name" value="WD40_RLD"/>
    <property type="match status" value="1"/>
</dbReference>
<dbReference type="InterPro" id="IPR000408">
    <property type="entry name" value="Reg_chr_condens"/>
</dbReference>
<dbReference type="PROSITE" id="PS50012">
    <property type="entry name" value="RCC1_3"/>
    <property type="match status" value="6"/>
</dbReference>
<dbReference type="InterPro" id="IPR058923">
    <property type="entry name" value="RCC1-like_dom"/>
</dbReference>
<feature type="repeat" description="RCC1" evidence="2">
    <location>
        <begin position="237"/>
        <end position="292"/>
    </location>
</feature>
<dbReference type="SUPFAM" id="SSF50985">
    <property type="entry name" value="RCC1/BLIP-II"/>
    <property type="match status" value="1"/>
</dbReference>
<dbReference type="InterPro" id="IPR009091">
    <property type="entry name" value="RCC1/BLIP-II"/>
</dbReference>
<dbReference type="PANTHER" id="PTHR22872">
    <property type="entry name" value="BTK-BINDING PROTEIN-RELATED"/>
    <property type="match status" value="1"/>
</dbReference>
<proteinExistence type="predicted"/>
<feature type="repeat" description="RCC1" evidence="2">
    <location>
        <begin position="17"/>
        <end position="70"/>
    </location>
</feature>
<dbReference type="Gene3D" id="2.130.10.30">
    <property type="entry name" value="Regulator of chromosome condensation 1/beta-lactamase-inhibitor protein II"/>
    <property type="match status" value="2"/>
</dbReference>
<evidence type="ECO:0000313" key="5">
    <source>
        <dbReference type="RefSeq" id="XP_005108335.2"/>
    </source>
</evidence>
<evidence type="ECO:0000256" key="2">
    <source>
        <dbReference type="PROSITE-ProRule" id="PRU00235"/>
    </source>
</evidence>
<organism evidence="4 5">
    <name type="scientific">Aplysia californica</name>
    <name type="common">California sea hare</name>
    <dbReference type="NCBI Taxonomy" id="6500"/>
    <lineage>
        <taxon>Eukaryota</taxon>
        <taxon>Metazoa</taxon>
        <taxon>Spiralia</taxon>
        <taxon>Lophotrochozoa</taxon>
        <taxon>Mollusca</taxon>
        <taxon>Gastropoda</taxon>
        <taxon>Heterobranchia</taxon>
        <taxon>Euthyneura</taxon>
        <taxon>Tectipleura</taxon>
        <taxon>Aplysiida</taxon>
        <taxon>Aplysioidea</taxon>
        <taxon>Aplysiidae</taxon>
        <taxon>Aplysia</taxon>
    </lineage>
</organism>
<name>A0ABM0K459_APLCA</name>
<keyword evidence="4" id="KW-1185">Reference proteome</keyword>
<sequence length="395" mass="41735">MLPRPGASSAIDRLSMACLYSWGANNCGQLGNGSVEDKLLPSKTEVCSGLDDCVLTVGGGGGFSVLLKASGCLMTCGNNDRGQQRRDGKTNVLRFEPQPPPSPSANFVKVTAGWDFVIAITGDGSVLSWGSNSFGQLGRQCPQGKNFDFTPEQVVIGSQCMKATCVEAGLRHAVALTDSQEVVTWGHGKKGQLGQCTDAGELKAKSGIPAKVDIGTRETLTSVVAGMYHSGALTASGSIFLWGCNKYGQCCVDPSTSNVVAKPALADFIRPSEDRVVGLTSGWTHLTARTETGCLFSWGRSDLGQLGRHCDGKYDHIPRQIELKPVTAQDSGSEHNLALTADGEVYSWGWNEHGICGTGNEENVHRPHRISAFIGIQALAIGCGAGHSFCLARES</sequence>
<feature type="domain" description="RCC1-like" evidence="3">
    <location>
        <begin position="19"/>
        <end position="390"/>
    </location>
</feature>
<feature type="repeat" description="RCC1" evidence="2">
    <location>
        <begin position="180"/>
        <end position="236"/>
    </location>
</feature>
<feature type="repeat" description="RCC1" evidence="2">
    <location>
        <begin position="293"/>
        <end position="342"/>
    </location>
</feature>
<dbReference type="Proteomes" id="UP000694888">
    <property type="component" value="Unplaced"/>
</dbReference>
<evidence type="ECO:0000259" key="3">
    <source>
        <dbReference type="Pfam" id="PF25390"/>
    </source>
</evidence>
<keyword evidence="1" id="KW-0677">Repeat</keyword>
<dbReference type="InterPro" id="IPR051625">
    <property type="entry name" value="Signaling_Regulatory_Domain"/>
</dbReference>
<evidence type="ECO:0000256" key="1">
    <source>
        <dbReference type="ARBA" id="ARBA00022737"/>
    </source>
</evidence>
<evidence type="ECO:0000313" key="4">
    <source>
        <dbReference type="Proteomes" id="UP000694888"/>
    </source>
</evidence>
<feature type="repeat" description="RCC1" evidence="2">
    <location>
        <begin position="124"/>
        <end position="179"/>
    </location>
</feature>
<protein>
    <submittedName>
        <fullName evidence="5">Secretion-regulating guanine nucleotide exchange factor</fullName>
    </submittedName>
</protein>
<dbReference type="RefSeq" id="XP_005108335.2">
    <property type="nucleotide sequence ID" value="XM_005108278.3"/>
</dbReference>